<keyword evidence="5 11" id="KW-0732">Signal</keyword>
<name>A0A0D2DRU6_9EURO</name>
<dbReference type="Gene3D" id="3.40.50.720">
    <property type="entry name" value="NAD(P)-binding Rossmann-like Domain"/>
    <property type="match status" value="1"/>
</dbReference>
<feature type="signal peptide" evidence="11">
    <location>
        <begin position="1"/>
        <end position="28"/>
    </location>
</feature>
<proteinExistence type="inferred from homology"/>
<feature type="chain" id="PRO_5002240765" description="mannan endo-1,6-alpha-mannosidase" evidence="11">
    <location>
        <begin position="29"/>
        <end position="713"/>
    </location>
</feature>
<dbReference type="InterPro" id="IPR008928">
    <property type="entry name" value="6-hairpin_glycosidase_sf"/>
</dbReference>
<dbReference type="PANTHER" id="PTHR12145:SF36">
    <property type="entry name" value="MANNAN ENDO-1,6-ALPHA-MANNOSIDASE DCW1"/>
    <property type="match status" value="1"/>
</dbReference>
<evidence type="ECO:0000256" key="3">
    <source>
        <dbReference type="ARBA" id="ARBA00009699"/>
    </source>
</evidence>
<dbReference type="InterPro" id="IPR005198">
    <property type="entry name" value="Glyco_hydro_76"/>
</dbReference>
<dbReference type="FunFam" id="1.50.10.20:FF:000006">
    <property type="entry name" value="Mannan endo-1,6-alpha-mannosidase"/>
    <property type="match status" value="1"/>
</dbReference>
<dbReference type="PANTHER" id="PTHR12145">
    <property type="entry name" value="MANNAN ENDO-1,6-ALPHA-MANNOSIDASE DCW1"/>
    <property type="match status" value="1"/>
</dbReference>
<evidence type="ECO:0000256" key="10">
    <source>
        <dbReference type="ARBA" id="ARBA00023295"/>
    </source>
</evidence>
<evidence type="ECO:0000313" key="13">
    <source>
        <dbReference type="Proteomes" id="UP000053342"/>
    </source>
</evidence>
<dbReference type="Proteomes" id="UP000053342">
    <property type="component" value="Unassembled WGS sequence"/>
</dbReference>
<keyword evidence="7" id="KW-0521">NADP</keyword>
<dbReference type="PROSITE" id="PS00061">
    <property type="entry name" value="ADH_SHORT"/>
    <property type="match status" value="1"/>
</dbReference>
<dbReference type="GeneID" id="27355608"/>
<evidence type="ECO:0000256" key="2">
    <source>
        <dbReference type="ARBA" id="ARBA00004308"/>
    </source>
</evidence>
<evidence type="ECO:0000313" key="12">
    <source>
        <dbReference type="EMBL" id="KIW45120.1"/>
    </source>
</evidence>
<sequence length="713" mass="78181">MTVYGGHSSRTTLVSLLLVVMMMMATLSQKFSRCQVDASPSMVITTTDPGTSSSNVAAAAAATQQQQQRDGGIPLNVSDDASIRHAASVAAYSLQSFYNGNRTGGTLGKFPYPPYYWWLSGAAWDGMLHYWLFTGDESYNNITWMALVSQISPTNNYLPVAEMFDEGNDDIAFWAFAAMFAAEHSFPDPPSPRYPSWLRICENVFDDFVTRWEKSSDTCGGGLRWQVFSSSAGWDYKNSISNGGFFQLAARLARYTGNGTYLTWAEKVWDWSERIGLVEATDLNVYDGAGIDSGLNCTKLDHTQWSYNIAVYLYGAAVMHNITVPAGTGVRQRRGVWTNRTEGLLGVAERMFFGADDGGSDGLKNASGVMVEQACELDWSCDVDQFSFKAYLARWMADTTVLVPHLKGRVGGLLKSSAKVAVKACTNVDAGDARFKCGAHWYMGKWDGSIGVGQSLSVLEVVQSLLVNDTKAPENVQFIKCDATSWDDQVVLFKLAVIVSPSKSCDVVVANAGITGPDEIFTLEDPSTEPTKPELRILNLNLVGAMYTFKLGQHYLRARPESEDGRDRCFIFKGSVAGLLDQPGSFQYSASKFGLRGLMRSARWTSWQEGIRVNYIAPWYTKTTILKPQVIEILASKGIEFSETADCTTAVLRIACDKSINGHSFAILPRSVAEHGYVDAQLDDDQGEPWNSLQKAALAASIRTMAASTQTAQ</sequence>
<comment type="similarity">
    <text evidence="3">Belongs to the glycosyl hydrolase 76 family.</text>
</comment>
<dbReference type="AlphaFoldDB" id="A0A0D2DRU6"/>
<accession>A0A0D2DRU6</accession>
<dbReference type="GO" id="GO:0016052">
    <property type="term" value="P:carbohydrate catabolic process"/>
    <property type="evidence" value="ECO:0007669"/>
    <property type="project" value="InterPro"/>
</dbReference>
<dbReference type="HOGENOM" id="CLU_387338_0_0_1"/>
<dbReference type="GO" id="GO:0012505">
    <property type="term" value="C:endomembrane system"/>
    <property type="evidence" value="ECO:0007669"/>
    <property type="project" value="UniProtKB-SubCell"/>
</dbReference>
<keyword evidence="9" id="KW-0325">Glycoprotein</keyword>
<dbReference type="InterPro" id="IPR002347">
    <property type="entry name" value="SDR_fam"/>
</dbReference>
<dbReference type="InterPro" id="IPR020904">
    <property type="entry name" value="Sc_DH/Rdtase_CS"/>
</dbReference>
<dbReference type="PRINTS" id="PR00081">
    <property type="entry name" value="GDHRDH"/>
</dbReference>
<dbReference type="EMBL" id="KN847334">
    <property type="protein sequence ID" value="KIW45120.1"/>
    <property type="molecule type" value="Genomic_DNA"/>
</dbReference>
<comment type="subcellular location">
    <subcellularLocation>
        <location evidence="2">Endomembrane system</location>
    </subcellularLocation>
</comment>
<dbReference type="SUPFAM" id="SSF48208">
    <property type="entry name" value="Six-hairpin glycosidases"/>
    <property type="match status" value="1"/>
</dbReference>
<dbReference type="OrthoDB" id="4187847at2759"/>
<evidence type="ECO:0000256" key="9">
    <source>
        <dbReference type="ARBA" id="ARBA00023180"/>
    </source>
</evidence>
<dbReference type="VEuPathDB" id="FungiDB:PV06_03534"/>
<evidence type="ECO:0000256" key="7">
    <source>
        <dbReference type="ARBA" id="ARBA00022857"/>
    </source>
</evidence>
<dbReference type="GO" id="GO:0009272">
    <property type="term" value="P:fungal-type cell wall biogenesis"/>
    <property type="evidence" value="ECO:0007669"/>
    <property type="project" value="TreeGrafter"/>
</dbReference>
<dbReference type="GO" id="GO:0008496">
    <property type="term" value="F:mannan endo-1,6-alpha-mannosidase activity"/>
    <property type="evidence" value="ECO:0007669"/>
    <property type="project" value="UniProtKB-EC"/>
</dbReference>
<dbReference type="SUPFAM" id="SSF51735">
    <property type="entry name" value="NAD(P)-binding Rossmann-fold domains"/>
    <property type="match status" value="1"/>
</dbReference>
<keyword evidence="10" id="KW-0326">Glycosidase</keyword>
<gene>
    <name evidence="12" type="ORF">PV06_03534</name>
</gene>
<dbReference type="Pfam" id="PF03663">
    <property type="entry name" value="Glyco_hydro_76"/>
    <property type="match status" value="1"/>
</dbReference>
<keyword evidence="6" id="KW-0378">Hydrolase</keyword>
<reference evidence="12 13" key="1">
    <citation type="submission" date="2015-01" db="EMBL/GenBank/DDBJ databases">
        <title>The Genome Sequence of Exophiala oligosperma CBS72588.</title>
        <authorList>
            <consortium name="The Broad Institute Genomics Platform"/>
            <person name="Cuomo C."/>
            <person name="de Hoog S."/>
            <person name="Gorbushina A."/>
            <person name="Stielow B."/>
            <person name="Teixiera M."/>
            <person name="Abouelleil A."/>
            <person name="Chapman S.B."/>
            <person name="Priest M."/>
            <person name="Young S.K."/>
            <person name="Wortman J."/>
            <person name="Nusbaum C."/>
            <person name="Birren B."/>
        </authorList>
    </citation>
    <scope>NUCLEOTIDE SEQUENCE [LARGE SCALE GENOMIC DNA]</scope>
    <source>
        <strain evidence="12 13">CBS 72588</strain>
    </source>
</reference>
<dbReference type="InterPro" id="IPR036291">
    <property type="entry name" value="NAD(P)-bd_dom_sf"/>
</dbReference>
<evidence type="ECO:0000256" key="4">
    <source>
        <dbReference type="ARBA" id="ARBA00012350"/>
    </source>
</evidence>
<dbReference type="Pfam" id="PF13561">
    <property type="entry name" value="adh_short_C2"/>
    <property type="match status" value="1"/>
</dbReference>
<keyword evidence="13" id="KW-1185">Reference proteome</keyword>
<evidence type="ECO:0000256" key="11">
    <source>
        <dbReference type="SAM" id="SignalP"/>
    </source>
</evidence>
<keyword evidence="8" id="KW-0472">Membrane</keyword>
<dbReference type="EC" id="3.2.1.101" evidence="4"/>
<comment type="catalytic activity">
    <reaction evidence="1">
        <text>Random hydrolysis of (1-&gt;6)-alpha-D-mannosidic linkages in unbranched (1-&gt;6)-mannans.</text>
        <dbReference type="EC" id="3.2.1.101"/>
    </reaction>
</comment>
<organism evidence="12 13">
    <name type="scientific">Exophiala oligosperma</name>
    <dbReference type="NCBI Taxonomy" id="215243"/>
    <lineage>
        <taxon>Eukaryota</taxon>
        <taxon>Fungi</taxon>
        <taxon>Dikarya</taxon>
        <taxon>Ascomycota</taxon>
        <taxon>Pezizomycotina</taxon>
        <taxon>Eurotiomycetes</taxon>
        <taxon>Chaetothyriomycetidae</taxon>
        <taxon>Chaetothyriales</taxon>
        <taxon>Herpotrichiellaceae</taxon>
        <taxon>Exophiala</taxon>
    </lineage>
</organism>
<evidence type="ECO:0000256" key="5">
    <source>
        <dbReference type="ARBA" id="ARBA00022729"/>
    </source>
</evidence>
<dbReference type="InterPro" id="IPR014480">
    <property type="entry name" value="Mannan-1_6-alpha_mannosidase"/>
</dbReference>
<evidence type="ECO:0000256" key="6">
    <source>
        <dbReference type="ARBA" id="ARBA00022801"/>
    </source>
</evidence>
<dbReference type="STRING" id="215243.A0A0D2DRU6"/>
<dbReference type="RefSeq" id="XP_016265336.1">
    <property type="nucleotide sequence ID" value="XM_016404331.1"/>
</dbReference>
<dbReference type="Gene3D" id="1.50.10.20">
    <property type="match status" value="1"/>
</dbReference>
<evidence type="ECO:0000256" key="8">
    <source>
        <dbReference type="ARBA" id="ARBA00023136"/>
    </source>
</evidence>
<evidence type="ECO:0000256" key="1">
    <source>
        <dbReference type="ARBA" id="ARBA00001452"/>
    </source>
</evidence>
<protein>
    <recommendedName>
        <fullName evidence="4">mannan endo-1,6-alpha-mannosidase</fullName>
        <ecNumber evidence="4">3.2.1.101</ecNumber>
    </recommendedName>
</protein>